<evidence type="ECO:0000313" key="7">
    <source>
        <dbReference type="Proteomes" id="UP000593564"/>
    </source>
</evidence>
<evidence type="ECO:0000256" key="3">
    <source>
        <dbReference type="ARBA" id="ARBA00022786"/>
    </source>
</evidence>
<dbReference type="InterPro" id="IPR011333">
    <property type="entry name" value="SKP1/BTB/POZ_sf"/>
</dbReference>
<comment type="function">
    <text evidence="1">May act as a substrate-specific adapter of an E3 ubiquitin-protein ligase complex (CUL3-RBX1-BTB) which mediates the ubiquitination and subsequent proteasomal degradation of target proteins.</text>
</comment>
<reference evidence="6 7" key="2">
    <citation type="submission" date="2020-07" db="EMBL/GenBank/DDBJ databases">
        <title>Genome assembly of wild tea tree DASZ reveals pedigree and selection history of tea varieties.</title>
        <authorList>
            <person name="Zhang W."/>
        </authorList>
    </citation>
    <scope>NUCLEOTIDE SEQUENCE [LARGE SCALE GENOMIC DNA]</scope>
    <source>
        <strain evidence="7">cv. G240</strain>
        <tissue evidence="6">Leaf</tissue>
    </source>
</reference>
<evidence type="ECO:0000313" key="6">
    <source>
        <dbReference type="EMBL" id="KAF5951648.1"/>
    </source>
</evidence>
<gene>
    <name evidence="6" type="ORF">HYC85_009592</name>
</gene>
<keyword evidence="7" id="KW-1185">Reference proteome</keyword>
<protein>
    <recommendedName>
        <fullName evidence="5">At3g05675-like ankyrin-like domain-containing protein</fullName>
    </recommendedName>
</protein>
<evidence type="ECO:0000256" key="4">
    <source>
        <dbReference type="SAM" id="MobiDB-lite"/>
    </source>
</evidence>
<evidence type="ECO:0000256" key="1">
    <source>
        <dbReference type="ARBA" id="ARBA00002668"/>
    </source>
</evidence>
<feature type="compositionally biased region" description="Polar residues" evidence="4">
    <location>
        <begin position="18"/>
        <end position="31"/>
    </location>
</feature>
<dbReference type="Pfam" id="PF25553">
    <property type="entry name" value="BTB-POZ_ANK-like"/>
    <property type="match status" value="1"/>
</dbReference>
<keyword evidence="3" id="KW-0833">Ubl conjugation pathway</keyword>
<proteinExistence type="predicted"/>
<name>A0A7J7HI34_CAMSI</name>
<reference evidence="7" key="1">
    <citation type="journal article" date="2020" name="Nat. Commun.">
        <title>Genome assembly of wild tea tree DASZ reveals pedigree and selection history of tea varieties.</title>
        <authorList>
            <person name="Zhang W."/>
            <person name="Zhang Y."/>
            <person name="Qiu H."/>
            <person name="Guo Y."/>
            <person name="Wan H."/>
            <person name="Zhang X."/>
            <person name="Scossa F."/>
            <person name="Alseekh S."/>
            <person name="Zhang Q."/>
            <person name="Wang P."/>
            <person name="Xu L."/>
            <person name="Schmidt M.H."/>
            <person name="Jia X."/>
            <person name="Li D."/>
            <person name="Zhu A."/>
            <person name="Guo F."/>
            <person name="Chen W."/>
            <person name="Ni D."/>
            <person name="Usadel B."/>
            <person name="Fernie A.R."/>
            <person name="Wen W."/>
        </authorList>
    </citation>
    <scope>NUCLEOTIDE SEQUENCE [LARGE SCALE GENOMIC DNA]</scope>
    <source>
        <strain evidence="7">cv. G240</strain>
    </source>
</reference>
<dbReference type="AlphaFoldDB" id="A0A7J7HI34"/>
<sequence>MIIGSNVSGGASKKRQRVGSNNRLSSTTAVIDSSRPDGTLTDSSRKPPSVRRSNSHSLLPSSSAAAAASGGFNDSATADVILRLYLELPSPFDSDDSAVGSVDQAEFQVYLHSDVLRRSKYFAALLSDRWKRESGDMDPESSRKIYRFNLGVAATTGSIDNHLTVLQLLYTNDFSTVIDCVSTALLILPVALELLFEDCVRSCVRFLEAVPWTEEEEKMILSFVPFLRDEESKELLARVSPAKNDSSVEMLHGLILTAIHNHPNMAFAKAFVAKLLRDFSSRESARRVLDLAFETSLKIVKESLEEYSSPAFRGDHNETEAIQRLNLHTAMTNGRHLLWLIERMIELRVADNAVKAWSEQDSFTADLQRAFRDDAWRNIVPGLPAVVLRCTCKLANAVAAGTILADRQVRMKLVKDWLPVLNVCKDHVSPMLPSHKSLYLELEETFLKIISTLPMLDAQELLQQCLSFSTRNVEDCPHLVTAFNTWFRRATRPPQAENLSLGTRKDSNSLPSPVTSKQSPSSTTKFAGGFAK</sequence>
<organism evidence="6 7">
    <name type="scientific">Camellia sinensis</name>
    <name type="common">Tea plant</name>
    <name type="synonym">Thea sinensis</name>
    <dbReference type="NCBI Taxonomy" id="4442"/>
    <lineage>
        <taxon>Eukaryota</taxon>
        <taxon>Viridiplantae</taxon>
        <taxon>Streptophyta</taxon>
        <taxon>Embryophyta</taxon>
        <taxon>Tracheophyta</taxon>
        <taxon>Spermatophyta</taxon>
        <taxon>Magnoliopsida</taxon>
        <taxon>eudicotyledons</taxon>
        <taxon>Gunneridae</taxon>
        <taxon>Pentapetalae</taxon>
        <taxon>asterids</taxon>
        <taxon>Ericales</taxon>
        <taxon>Theaceae</taxon>
        <taxon>Camellia</taxon>
    </lineage>
</organism>
<dbReference type="GO" id="GO:0016567">
    <property type="term" value="P:protein ubiquitination"/>
    <property type="evidence" value="ECO:0007669"/>
    <property type="project" value="UniProtKB-UniPathway"/>
</dbReference>
<dbReference type="UniPathway" id="UPA00143"/>
<dbReference type="PANTHER" id="PTHR31060:SF6">
    <property type="entry name" value="EXPRESSED PROTEIN"/>
    <property type="match status" value="1"/>
</dbReference>
<dbReference type="PANTHER" id="PTHR31060">
    <property type="entry name" value="OSJNBA0011J08.25 PROTEIN-RELATED"/>
    <property type="match status" value="1"/>
</dbReference>
<evidence type="ECO:0000256" key="2">
    <source>
        <dbReference type="ARBA" id="ARBA00004906"/>
    </source>
</evidence>
<evidence type="ECO:0000259" key="5">
    <source>
        <dbReference type="Pfam" id="PF25553"/>
    </source>
</evidence>
<comment type="pathway">
    <text evidence="2">Protein modification; protein ubiquitination.</text>
</comment>
<dbReference type="InterPro" id="IPR058039">
    <property type="entry name" value="At3g05675-like_ankyrin"/>
</dbReference>
<feature type="compositionally biased region" description="Polar residues" evidence="4">
    <location>
        <begin position="508"/>
        <end position="525"/>
    </location>
</feature>
<feature type="region of interest" description="Disordered" evidence="4">
    <location>
        <begin position="1"/>
        <end position="60"/>
    </location>
</feature>
<feature type="region of interest" description="Disordered" evidence="4">
    <location>
        <begin position="494"/>
        <end position="532"/>
    </location>
</feature>
<accession>A0A7J7HI34</accession>
<dbReference type="EMBL" id="JACBKZ010000004">
    <property type="protein sequence ID" value="KAF5951648.1"/>
    <property type="molecule type" value="Genomic_DNA"/>
</dbReference>
<dbReference type="Proteomes" id="UP000593564">
    <property type="component" value="Unassembled WGS sequence"/>
</dbReference>
<dbReference type="Gene3D" id="3.30.710.10">
    <property type="entry name" value="Potassium Channel Kv1.1, Chain A"/>
    <property type="match status" value="1"/>
</dbReference>
<feature type="domain" description="At3g05675-like ankyrin-like" evidence="5">
    <location>
        <begin position="295"/>
        <end position="490"/>
    </location>
</feature>
<comment type="caution">
    <text evidence="6">The sequence shown here is derived from an EMBL/GenBank/DDBJ whole genome shotgun (WGS) entry which is preliminary data.</text>
</comment>
<dbReference type="InterPro" id="IPR038920">
    <property type="entry name" value="At3g05675-like"/>
</dbReference>